<keyword evidence="3" id="KW-1185">Reference proteome</keyword>
<feature type="domain" description="DUF4283" evidence="1">
    <location>
        <begin position="11"/>
        <end position="70"/>
    </location>
</feature>
<organism evidence="2 3">
    <name type="scientific">Cardamine amara subsp. amara</name>
    <dbReference type="NCBI Taxonomy" id="228776"/>
    <lineage>
        <taxon>Eukaryota</taxon>
        <taxon>Viridiplantae</taxon>
        <taxon>Streptophyta</taxon>
        <taxon>Embryophyta</taxon>
        <taxon>Tracheophyta</taxon>
        <taxon>Spermatophyta</taxon>
        <taxon>Magnoliopsida</taxon>
        <taxon>eudicotyledons</taxon>
        <taxon>Gunneridae</taxon>
        <taxon>Pentapetalae</taxon>
        <taxon>rosids</taxon>
        <taxon>malvids</taxon>
        <taxon>Brassicales</taxon>
        <taxon>Brassicaceae</taxon>
        <taxon>Cardamineae</taxon>
        <taxon>Cardamine</taxon>
    </lineage>
</organism>
<accession>A0ABD1AL51</accession>
<dbReference type="EMBL" id="JBANAX010000476">
    <property type="protein sequence ID" value="KAL1207485.1"/>
    <property type="molecule type" value="Genomic_DNA"/>
</dbReference>
<protein>
    <recommendedName>
        <fullName evidence="1">DUF4283 domain-containing protein</fullName>
    </recommendedName>
</protein>
<dbReference type="Pfam" id="PF14111">
    <property type="entry name" value="DUF4283"/>
    <property type="match status" value="1"/>
</dbReference>
<evidence type="ECO:0000313" key="3">
    <source>
        <dbReference type="Proteomes" id="UP001558713"/>
    </source>
</evidence>
<comment type="caution">
    <text evidence="2">The sequence shown here is derived from an EMBL/GenBank/DDBJ whole genome shotgun (WGS) entry which is preliminary data.</text>
</comment>
<name>A0ABD1AL51_CARAN</name>
<sequence length="70" mass="8379">MSHRHTHEEKGRVTNSTVQNPRALVEYMIQFWSQNCRVTYRALGRETIQFGFESERDLQAVLRRGPFHFK</sequence>
<reference evidence="2 3" key="1">
    <citation type="submission" date="2024-04" db="EMBL/GenBank/DDBJ databases">
        <title>Genome assembly C_amara_ONT_v2.</title>
        <authorList>
            <person name="Yant L."/>
            <person name="Moore C."/>
            <person name="Slenker M."/>
        </authorList>
    </citation>
    <scope>NUCLEOTIDE SEQUENCE [LARGE SCALE GENOMIC DNA]</scope>
    <source>
        <tissue evidence="2">Leaf</tissue>
    </source>
</reference>
<evidence type="ECO:0000259" key="1">
    <source>
        <dbReference type="Pfam" id="PF14111"/>
    </source>
</evidence>
<dbReference type="InterPro" id="IPR025558">
    <property type="entry name" value="DUF4283"/>
</dbReference>
<proteinExistence type="predicted"/>
<evidence type="ECO:0000313" key="2">
    <source>
        <dbReference type="EMBL" id="KAL1207485.1"/>
    </source>
</evidence>
<dbReference type="Proteomes" id="UP001558713">
    <property type="component" value="Unassembled WGS sequence"/>
</dbReference>
<gene>
    <name evidence="2" type="ORF">V5N11_007078</name>
</gene>
<dbReference type="AlphaFoldDB" id="A0ABD1AL51"/>